<sequence length="139" mass="16212">MFSLLIIIFISNFSFSQSVEAVQDSLQGNWDLCKYMTSKHYCESNSSRLSCDYQLTFLENQFTLFIDSQKIDTGDFEIEHHQDDVFLITFDSSLNDEILKLLDNNTIKLFNKKEEGFALFIESTASLFVLKKTQQYLEN</sequence>
<evidence type="ECO:0000313" key="2">
    <source>
        <dbReference type="Proteomes" id="UP001597319"/>
    </source>
</evidence>
<organism evidence="1 2">
    <name type="scientific">Aquimarina rubra</name>
    <dbReference type="NCBI Taxonomy" id="1920033"/>
    <lineage>
        <taxon>Bacteria</taxon>
        <taxon>Pseudomonadati</taxon>
        <taxon>Bacteroidota</taxon>
        <taxon>Flavobacteriia</taxon>
        <taxon>Flavobacteriales</taxon>
        <taxon>Flavobacteriaceae</taxon>
        <taxon>Aquimarina</taxon>
    </lineage>
</organism>
<accession>A0ABW5LHV4</accession>
<evidence type="ECO:0008006" key="3">
    <source>
        <dbReference type="Google" id="ProtNLM"/>
    </source>
</evidence>
<name>A0ABW5LHV4_9FLAO</name>
<comment type="caution">
    <text evidence="1">The sequence shown here is derived from an EMBL/GenBank/DDBJ whole genome shotgun (WGS) entry which is preliminary data.</text>
</comment>
<keyword evidence="2" id="KW-1185">Reference proteome</keyword>
<dbReference type="EMBL" id="JBHULE010000019">
    <property type="protein sequence ID" value="MFD2563092.1"/>
    <property type="molecule type" value="Genomic_DNA"/>
</dbReference>
<reference evidence="2" key="1">
    <citation type="journal article" date="2019" name="Int. J. Syst. Evol. Microbiol.">
        <title>The Global Catalogue of Microorganisms (GCM) 10K type strain sequencing project: providing services to taxonomists for standard genome sequencing and annotation.</title>
        <authorList>
            <consortium name="The Broad Institute Genomics Platform"/>
            <consortium name="The Broad Institute Genome Sequencing Center for Infectious Disease"/>
            <person name="Wu L."/>
            <person name="Ma J."/>
        </authorList>
    </citation>
    <scope>NUCLEOTIDE SEQUENCE [LARGE SCALE GENOMIC DNA]</scope>
    <source>
        <strain evidence="2">KCTC 52274</strain>
    </source>
</reference>
<protein>
    <recommendedName>
        <fullName evidence="3">Lipocalin-like domain-containing protein</fullName>
    </recommendedName>
</protein>
<dbReference type="RefSeq" id="WP_378292227.1">
    <property type="nucleotide sequence ID" value="NZ_JBHULE010000019.1"/>
</dbReference>
<dbReference type="Proteomes" id="UP001597319">
    <property type="component" value="Unassembled WGS sequence"/>
</dbReference>
<proteinExistence type="predicted"/>
<evidence type="ECO:0000313" key="1">
    <source>
        <dbReference type="EMBL" id="MFD2563092.1"/>
    </source>
</evidence>
<gene>
    <name evidence="1" type="ORF">ACFSR1_10480</name>
</gene>